<dbReference type="HOGENOM" id="CLU_028108_4_1_5"/>
<dbReference type="InterPro" id="IPR043427">
    <property type="entry name" value="YscJ/FliF"/>
</dbReference>
<dbReference type="STRING" id="314256.OG2516_06731"/>
<comment type="subcellular location">
    <subcellularLocation>
        <location evidence="1 9">Bacterial flagellum basal body</location>
    </subcellularLocation>
    <subcellularLocation>
        <location evidence="2">Cell membrane</location>
        <topology evidence="2">Multi-pass membrane protein</topology>
    </subcellularLocation>
</comment>
<feature type="domain" description="Flagellar M-ring C-terminal" evidence="13">
    <location>
        <begin position="244"/>
        <end position="408"/>
    </location>
</feature>
<dbReference type="PRINTS" id="PR01009">
    <property type="entry name" value="FLGMRINGFLIF"/>
</dbReference>
<dbReference type="Proteomes" id="UP000003635">
    <property type="component" value="Unassembled WGS sequence"/>
</dbReference>
<evidence type="ECO:0000256" key="1">
    <source>
        <dbReference type="ARBA" id="ARBA00004117"/>
    </source>
</evidence>
<evidence type="ECO:0000256" key="8">
    <source>
        <dbReference type="ARBA" id="ARBA00023143"/>
    </source>
</evidence>
<dbReference type="OrthoDB" id="9807026at2"/>
<evidence type="ECO:0000313" key="15">
    <source>
        <dbReference type="Proteomes" id="UP000003635"/>
    </source>
</evidence>
<keyword evidence="14" id="KW-0282">Flagellum</keyword>
<evidence type="ECO:0000256" key="11">
    <source>
        <dbReference type="SAM" id="Phobius"/>
    </source>
</evidence>
<keyword evidence="15" id="KW-1185">Reference proteome</keyword>
<dbReference type="InterPro" id="IPR013556">
    <property type="entry name" value="Flag_M-ring_C"/>
</dbReference>
<sequence length="562" mass="59182">MQSIINNLMSLGQRRLIALAATGIGLTAALLLGVGAVLAPTYAPLYSGLSPSGAAQVVGTLEQAGFRVDVSADGTMVSVPDSDLARARMALADQGLPDEGVPGWELFDNSTGLGMNSFMQRINRLRALEGELARSIQTIDAVDSARVHLVLPEREAFSRARPEPSASVIVRASGRSEIGRNQARAIRNLVAAAVPDLAPSRVTVLSASGETILADDGEPGSDVSLQSVRASLEDRMSRSIDQILSARVGAGNARVQVSVDLTTERQVILQQSYDPNQRVVRSTETRNETVEDTQAGQDQVDAAGNLPEALGGEAEGSTGARSNRTAADEIVNYEIGSTRSEVIREPGDVEKISVAVLVNGIYNRLPNGDVEYEERPPEEIERLTRLVESAVGYDAQRGDTVSVESLRFMDYSMELGDGTGGGIGQLLLGNASAAMRGLFAIGIVALVMLFGVRPLATRLTARQEPDGLIAQSPDGAPLPAVRPAEAAPGAPRPAAGAGAEGVSAMPDAELYDPLRGAQGEYVNLAAVNGSVQRNRLQAIGELVEVEPAESLRVLRTWLAQEA</sequence>
<dbReference type="InterPro" id="IPR000067">
    <property type="entry name" value="FlgMring_FliF"/>
</dbReference>
<feature type="transmembrane region" description="Helical" evidence="11">
    <location>
        <begin position="433"/>
        <end position="452"/>
    </location>
</feature>
<comment type="function">
    <text evidence="9">The M ring may be actively involved in energy transduction.</text>
</comment>
<proteinExistence type="inferred from homology"/>
<dbReference type="PIRSF" id="PIRSF004862">
    <property type="entry name" value="FliF"/>
    <property type="match status" value="1"/>
</dbReference>
<dbReference type="Pfam" id="PF08345">
    <property type="entry name" value="YscJ_FliF_C"/>
    <property type="match status" value="1"/>
</dbReference>
<reference evidence="14 15" key="1">
    <citation type="journal article" date="2010" name="J. Bacteriol.">
        <title>Genome sequences of Oceanicola granulosus HTCC2516(T) and Oceanicola batsensis HTCC2597(TDelta).</title>
        <authorList>
            <person name="Thrash J.C."/>
            <person name="Cho J.C."/>
            <person name="Vergin K.L."/>
            <person name="Giovannoni S.J."/>
        </authorList>
    </citation>
    <scope>NUCLEOTIDE SEQUENCE [LARGE SCALE GENOMIC DNA]</scope>
    <source>
        <strain evidence="15">ATCC BAA-861 / DSM 15982 / KCTC 12143 / HTCC2516</strain>
    </source>
</reference>
<evidence type="ECO:0000313" key="14">
    <source>
        <dbReference type="EMBL" id="EAR51738.1"/>
    </source>
</evidence>
<organism evidence="14 15">
    <name type="scientific">Oceanicola granulosus (strain ATCC BAA-861 / DSM 15982 / KCTC 12143 / HTCC2516)</name>
    <dbReference type="NCBI Taxonomy" id="314256"/>
    <lineage>
        <taxon>Bacteria</taxon>
        <taxon>Pseudomonadati</taxon>
        <taxon>Pseudomonadota</taxon>
        <taxon>Alphaproteobacteria</taxon>
        <taxon>Rhodobacterales</taxon>
        <taxon>Roseobacteraceae</taxon>
        <taxon>Oceanicola</taxon>
    </lineage>
</organism>
<dbReference type="Gene3D" id="3.30.300.30">
    <property type="match status" value="1"/>
</dbReference>
<dbReference type="InterPro" id="IPR045851">
    <property type="entry name" value="AMP-bd_C_sf"/>
</dbReference>
<dbReference type="NCBIfam" id="TIGR00206">
    <property type="entry name" value="fliF"/>
    <property type="match status" value="1"/>
</dbReference>
<evidence type="ECO:0000259" key="13">
    <source>
        <dbReference type="Pfam" id="PF08345"/>
    </source>
</evidence>
<keyword evidence="7 11" id="KW-0472">Membrane</keyword>
<dbReference type="AlphaFoldDB" id="Q2CGI0"/>
<evidence type="ECO:0000256" key="9">
    <source>
        <dbReference type="PIRNR" id="PIRNR004862"/>
    </source>
</evidence>
<feature type="compositionally biased region" description="Low complexity" evidence="10">
    <location>
        <begin position="479"/>
        <end position="501"/>
    </location>
</feature>
<dbReference type="GO" id="GO:0009431">
    <property type="term" value="C:bacterial-type flagellum basal body, MS ring"/>
    <property type="evidence" value="ECO:0007669"/>
    <property type="project" value="InterPro"/>
</dbReference>
<dbReference type="Pfam" id="PF01514">
    <property type="entry name" value="YscJ_FliF"/>
    <property type="match status" value="1"/>
</dbReference>
<dbReference type="GO" id="GO:0071973">
    <property type="term" value="P:bacterial-type flagellum-dependent cell motility"/>
    <property type="evidence" value="ECO:0007669"/>
    <property type="project" value="InterPro"/>
</dbReference>
<dbReference type="GO" id="GO:0003774">
    <property type="term" value="F:cytoskeletal motor activity"/>
    <property type="evidence" value="ECO:0007669"/>
    <property type="project" value="InterPro"/>
</dbReference>
<gene>
    <name evidence="14" type="ORF">OG2516_06731</name>
</gene>
<dbReference type="InterPro" id="IPR006182">
    <property type="entry name" value="FliF_N_dom"/>
</dbReference>
<dbReference type="eggNOG" id="COG1766">
    <property type="taxonomic scope" value="Bacteria"/>
</dbReference>
<evidence type="ECO:0000256" key="2">
    <source>
        <dbReference type="ARBA" id="ARBA00004651"/>
    </source>
</evidence>
<keyword evidence="4" id="KW-1003">Cell membrane</keyword>
<dbReference type="GO" id="GO:0005886">
    <property type="term" value="C:plasma membrane"/>
    <property type="evidence" value="ECO:0007669"/>
    <property type="project" value="UniProtKB-SubCell"/>
</dbReference>
<feature type="region of interest" description="Disordered" evidence="10">
    <location>
        <begin position="466"/>
        <end position="501"/>
    </location>
</feature>
<evidence type="ECO:0000256" key="7">
    <source>
        <dbReference type="ARBA" id="ARBA00023136"/>
    </source>
</evidence>
<evidence type="ECO:0000259" key="12">
    <source>
        <dbReference type="Pfam" id="PF01514"/>
    </source>
</evidence>
<feature type="domain" description="Flagellar M-ring N-terminal" evidence="12">
    <location>
        <begin position="39"/>
        <end position="211"/>
    </location>
</feature>
<dbReference type="RefSeq" id="WP_007254872.1">
    <property type="nucleotide sequence ID" value="NZ_CH724107.1"/>
</dbReference>
<dbReference type="PANTHER" id="PTHR30046:SF0">
    <property type="entry name" value="FLAGELLAR M-RING PROTEIN"/>
    <property type="match status" value="1"/>
</dbReference>
<dbReference type="PANTHER" id="PTHR30046">
    <property type="entry name" value="FLAGELLAR M-RING PROTEIN"/>
    <property type="match status" value="1"/>
</dbReference>
<keyword evidence="8 9" id="KW-0975">Bacterial flagellum</keyword>
<accession>Q2CGI0</accession>
<evidence type="ECO:0000256" key="3">
    <source>
        <dbReference type="ARBA" id="ARBA00007971"/>
    </source>
</evidence>
<comment type="caution">
    <text evidence="14">The sequence shown here is derived from an EMBL/GenBank/DDBJ whole genome shotgun (WGS) entry which is preliminary data.</text>
</comment>
<protein>
    <recommendedName>
        <fullName evidence="9">Flagellar M-ring protein</fullName>
    </recommendedName>
</protein>
<keyword evidence="14" id="KW-0966">Cell projection</keyword>
<evidence type="ECO:0000256" key="5">
    <source>
        <dbReference type="ARBA" id="ARBA00022692"/>
    </source>
</evidence>
<keyword evidence="6 11" id="KW-1133">Transmembrane helix</keyword>
<evidence type="ECO:0000256" key="6">
    <source>
        <dbReference type="ARBA" id="ARBA00022989"/>
    </source>
</evidence>
<name>Q2CGI0_OCEGH</name>
<keyword evidence="14" id="KW-0969">Cilium</keyword>
<evidence type="ECO:0000256" key="10">
    <source>
        <dbReference type="SAM" id="MobiDB-lite"/>
    </source>
</evidence>
<dbReference type="EMBL" id="AAOT01000009">
    <property type="protein sequence ID" value="EAR51738.1"/>
    <property type="molecule type" value="Genomic_DNA"/>
</dbReference>
<comment type="similarity">
    <text evidence="3 9">Belongs to the FliF family.</text>
</comment>
<evidence type="ECO:0000256" key="4">
    <source>
        <dbReference type="ARBA" id="ARBA00022475"/>
    </source>
</evidence>
<feature type="region of interest" description="Disordered" evidence="10">
    <location>
        <begin position="278"/>
        <end position="301"/>
    </location>
</feature>
<keyword evidence="5 11" id="KW-0812">Transmembrane</keyword>